<dbReference type="PANTHER" id="PTHR40618:SF1">
    <property type="entry name" value="B-ZIP TRANSCRIPTION FACTOR (EUROFUNG)"/>
    <property type="match status" value="1"/>
</dbReference>
<evidence type="ECO:0000313" key="3">
    <source>
        <dbReference type="Proteomes" id="UP000249619"/>
    </source>
</evidence>
<evidence type="ECO:0000256" key="1">
    <source>
        <dbReference type="SAM" id="MobiDB-lite"/>
    </source>
</evidence>
<accession>A0A364MSA0</accession>
<feature type="region of interest" description="Disordered" evidence="1">
    <location>
        <begin position="1"/>
        <end position="52"/>
    </location>
</feature>
<dbReference type="EMBL" id="QGDH01000252">
    <property type="protein sequence ID" value="RAR01731.1"/>
    <property type="molecule type" value="Genomic_DNA"/>
</dbReference>
<dbReference type="STRING" id="183478.A0A364MSA0"/>
<evidence type="ECO:0000313" key="2">
    <source>
        <dbReference type="EMBL" id="RAR01731.1"/>
    </source>
</evidence>
<feature type="compositionally biased region" description="Acidic residues" evidence="1">
    <location>
        <begin position="131"/>
        <end position="141"/>
    </location>
</feature>
<organism evidence="2 3">
    <name type="scientific">Stemphylium lycopersici</name>
    <name type="common">Tomato gray leaf spot disease fungus</name>
    <name type="synonym">Thyrospora lycopersici</name>
    <dbReference type="NCBI Taxonomy" id="183478"/>
    <lineage>
        <taxon>Eukaryota</taxon>
        <taxon>Fungi</taxon>
        <taxon>Dikarya</taxon>
        <taxon>Ascomycota</taxon>
        <taxon>Pezizomycotina</taxon>
        <taxon>Dothideomycetes</taxon>
        <taxon>Pleosporomycetidae</taxon>
        <taxon>Pleosporales</taxon>
        <taxon>Pleosporineae</taxon>
        <taxon>Pleosporaceae</taxon>
        <taxon>Stemphylium</taxon>
    </lineage>
</organism>
<feature type="compositionally biased region" description="Basic and acidic residues" evidence="1">
    <location>
        <begin position="1"/>
        <end position="11"/>
    </location>
</feature>
<feature type="compositionally biased region" description="Basic and acidic residues" evidence="1">
    <location>
        <begin position="36"/>
        <end position="50"/>
    </location>
</feature>
<dbReference type="GO" id="GO:0003700">
    <property type="term" value="F:DNA-binding transcription factor activity"/>
    <property type="evidence" value="ECO:0007669"/>
    <property type="project" value="InterPro"/>
</dbReference>
<feature type="region of interest" description="Disordered" evidence="1">
    <location>
        <begin position="126"/>
        <end position="156"/>
    </location>
</feature>
<feature type="compositionally biased region" description="Low complexity" evidence="1">
    <location>
        <begin position="458"/>
        <end position="475"/>
    </location>
</feature>
<dbReference type="Gene3D" id="1.20.5.170">
    <property type="match status" value="1"/>
</dbReference>
<gene>
    <name evidence="2" type="ORF">DDE83_008814</name>
</gene>
<proteinExistence type="predicted"/>
<sequence length="597" mass="66201">MASSDSEEHTQQSRKRSRRSNSGEDGAGGKKARGRPRVDTQDATAADRRRTQIRLAQRAYRQRKETTISSLKKQSTQLHSIIEQMNKSLQQLADSTLKSGLLQLNPDLAQEFKHVKETFSSLAKTASEGQYDIDEDGEPGAEGEGSQKAAESERSDVGWGYCTTSQSSIEHLPVPDSYFSHLSVTYGQQSASSATDIISRRQFTIGEVLGQTHRLAQPQTLPQELPFGLVPVNSQPQSPFESSNPHTYPVSIPTPSVTPHTHGLPTPPLPKLSAKALPPVTTYSFEEPTFARRLARAALEVGFQFLSNRNSPPALRQRFQILMSRTIDEELDWWDSPFIHIGGAGTHFPRRDNAGNIVPIKNAWTIEQVGPKENKISRLENSEDGRKEHLNGVDIEDFEGDWFDSNDVQGYLEEHYGCRLDPRSSFAECWIDVENDDGADSHSSVPLHLSRDDNVDSLPSLSYSSTNSSTSSSASMNTANDPYRHTEHHSFGLDMPLSHADATNDSSAFSRAADYEVSFDQTLGLDLAPGFDFGFENNGFHTDLGLDVMGENLEGLQTVKQKKKKSAWLDVSKLIDGKSFGIWVSTKTSSNRYDRDH</sequence>
<dbReference type="CDD" id="cd14688">
    <property type="entry name" value="bZIP_YAP"/>
    <property type="match status" value="1"/>
</dbReference>
<name>A0A364MSA0_STELY</name>
<keyword evidence="3" id="KW-1185">Reference proteome</keyword>
<dbReference type="PANTHER" id="PTHR40618">
    <property type="entry name" value="B-ZIP TRANSCRIPTION FACTOR (EUROFUNG)-RELATED"/>
    <property type="match status" value="1"/>
</dbReference>
<reference evidence="3" key="1">
    <citation type="submission" date="2018-05" db="EMBL/GenBank/DDBJ databases">
        <title>Draft genome sequence of Stemphylium lycopersici strain CIDEFI 213.</title>
        <authorList>
            <person name="Medina R."/>
            <person name="Franco M.E.E."/>
            <person name="Lucentini C.G."/>
            <person name="Saparrat M.C.N."/>
            <person name="Balatti P.A."/>
        </authorList>
    </citation>
    <scope>NUCLEOTIDE SEQUENCE [LARGE SCALE GENOMIC DNA]</scope>
    <source>
        <strain evidence="3">CIDEFI 213</strain>
    </source>
</reference>
<feature type="region of interest" description="Disordered" evidence="1">
    <location>
        <begin position="458"/>
        <end position="488"/>
    </location>
</feature>
<dbReference type="SUPFAM" id="SSF57959">
    <property type="entry name" value="Leucine zipper domain"/>
    <property type="match status" value="1"/>
</dbReference>
<protein>
    <submittedName>
        <fullName evidence="2">Bzip family transcription factor protein</fullName>
    </submittedName>
</protein>
<dbReference type="InterPro" id="IPR046347">
    <property type="entry name" value="bZIP_sf"/>
</dbReference>
<comment type="caution">
    <text evidence="2">The sequence shown here is derived from an EMBL/GenBank/DDBJ whole genome shotgun (WGS) entry which is preliminary data.</text>
</comment>
<dbReference type="AlphaFoldDB" id="A0A364MSA0"/>
<dbReference type="Proteomes" id="UP000249619">
    <property type="component" value="Unassembled WGS sequence"/>
</dbReference>